<dbReference type="EC" id="2.3.2.27" evidence="11"/>
<evidence type="ECO:0000256" key="10">
    <source>
        <dbReference type="ARBA" id="ARBA00023054"/>
    </source>
</evidence>
<dbReference type="InterPro" id="IPR002083">
    <property type="entry name" value="MATH/TRAF_dom"/>
</dbReference>
<keyword evidence="9" id="KW-0832">Ubl conjugation</keyword>
<dbReference type="Pfam" id="PF21363">
    <property type="entry name" value="TRAF3_RING"/>
    <property type="match status" value="1"/>
</dbReference>
<keyword evidence="6" id="KW-0677">Repeat</keyword>
<evidence type="ECO:0000256" key="3">
    <source>
        <dbReference type="ARBA" id="ARBA00022499"/>
    </source>
</evidence>
<feature type="zinc finger region" description="TRAF-type" evidence="12">
    <location>
        <begin position="184"/>
        <end position="240"/>
    </location>
</feature>
<evidence type="ECO:0000256" key="7">
    <source>
        <dbReference type="ARBA" id="ARBA00022771"/>
    </source>
</evidence>
<organism evidence="18 19">
    <name type="scientific">Leptobrachium leishanense</name>
    <name type="common">Leishan spiny toad</name>
    <dbReference type="NCBI Taxonomy" id="445787"/>
    <lineage>
        <taxon>Eukaryota</taxon>
        <taxon>Metazoa</taxon>
        <taxon>Chordata</taxon>
        <taxon>Craniata</taxon>
        <taxon>Vertebrata</taxon>
        <taxon>Euteleostomi</taxon>
        <taxon>Amphibia</taxon>
        <taxon>Batrachia</taxon>
        <taxon>Anura</taxon>
        <taxon>Pelobatoidea</taxon>
        <taxon>Megophryidae</taxon>
        <taxon>Leptobrachium</taxon>
    </lineage>
</organism>
<keyword evidence="3" id="KW-1017">Isopeptide bond</keyword>
<keyword evidence="7 12" id="KW-0863">Zinc-finger</keyword>
<dbReference type="InterPro" id="IPR017907">
    <property type="entry name" value="Znf_RING_CS"/>
</dbReference>
<dbReference type="PROSITE" id="PS50089">
    <property type="entry name" value="ZF_RING_2"/>
    <property type="match status" value="1"/>
</dbReference>
<proteinExistence type="inferred from homology"/>
<dbReference type="Gene3D" id="3.30.40.10">
    <property type="entry name" value="Zinc/RING finger domain, C3HC4 (zinc finger)"/>
    <property type="match status" value="3"/>
</dbReference>
<evidence type="ECO:0000256" key="14">
    <source>
        <dbReference type="SAM" id="MobiDB-lite"/>
    </source>
</evidence>
<dbReference type="SMART" id="SM00061">
    <property type="entry name" value="MATH"/>
    <property type="match status" value="1"/>
</dbReference>
<dbReference type="InterPro" id="IPR013083">
    <property type="entry name" value="Znf_RING/FYVE/PHD"/>
</dbReference>
<dbReference type="SUPFAM" id="SSF49599">
    <property type="entry name" value="TRAF domain-like"/>
    <property type="match status" value="3"/>
</dbReference>
<feature type="domain" description="RING-type" evidence="15">
    <location>
        <begin position="46"/>
        <end position="86"/>
    </location>
</feature>
<accession>A0A8C5MQ49</accession>
<dbReference type="InterPro" id="IPR012227">
    <property type="entry name" value="TNF_rcpt-assoc_TRAF_met"/>
</dbReference>
<dbReference type="Proteomes" id="UP000694569">
    <property type="component" value="Unplaced"/>
</dbReference>
<dbReference type="GO" id="GO:0005737">
    <property type="term" value="C:cytoplasm"/>
    <property type="evidence" value="ECO:0007669"/>
    <property type="project" value="UniProtKB-SubCell"/>
</dbReference>
<dbReference type="GeneTree" id="ENSGT00940000160954"/>
<comment type="subcellular location">
    <subcellularLocation>
        <location evidence="1 11">Cytoplasm</location>
    </subcellularLocation>
</comment>
<dbReference type="PANTHER" id="PTHR10131">
    <property type="entry name" value="TNF RECEPTOR ASSOCIATED FACTOR"/>
    <property type="match status" value="1"/>
</dbReference>
<dbReference type="GO" id="GO:0008270">
    <property type="term" value="F:zinc ion binding"/>
    <property type="evidence" value="ECO:0007669"/>
    <property type="project" value="UniProtKB-UniRule"/>
</dbReference>
<dbReference type="GO" id="GO:0006915">
    <property type="term" value="P:apoptotic process"/>
    <property type="evidence" value="ECO:0007669"/>
    <property type="project" value="UniProtKB-KW"/>
</dbReference>
<dbReference type="GO" id="GO:0042981">
    <property type="term" value="P:regulation of apoptotic process"/>
    <property type="evidence" value="ECO:0007669"/>
    <property type="project" value="InterPro"/>
</dbReference>
<dbReference type="Ensembl" id="ENSLLET00000018170.1">
    <property type="protein sequence ID" value="ENSLLEP00000017501.1"/>
    <property type="gene ID" value="ENSLLEG00000011138.1"/>
</dbReference>
<feature type="coiled-coil region" evidence="13">
    <location>
        <begin position="354"/>
        <end position="388"/>
    </location>
</feature>
<dbReference type="Pfam" id="PF21355">
    <property type="entry name" value="TRAF-mep_MATH"/>
    <property type="match status" value="1"/>
</dbReference>
<keyword evidence="10 13" id="KW-0175">Coiled coil</keyword>
<keyword evidence="8 11" id="KW-0862">Zinc</keyword>
<dbReference type="GO" id="GO:0005164">
    <property type="term" value="F:tumor necrosis factor receptor binding"/>
    <property type="evidence" value="ECO:0007669"/>
    <property type="project" value="UniProtKB-UniRule"/>
</dbReference>
<dbReference type="PROSITE" id="PS00518">
    <property type="entry name" value="ZF_RING_1"/>
    <property type="match status" value="1"/>
</dbReference>
<keyword evidence="2 11" id="KW-0963">Cytoplasm</keyword>
<feature type="zinc finger region" description="TRAF-type" evidence="12">
    <location>
        <begin position="129"/>
        <end position="177"/>
    </location>
</feature>
<dbReference type="GO" id="GO:0061630">
    <property type="term" value="F:ubiquitin protein ligase activity"/>
    <property type="evidence" value="ECO:0007669"/>
    <property type="project" value="UniProtKB-EC"/>
</dbReference>
<dbReference type="PANTHER" id="PTHR10131:SF83">
    <property type="entry name" value="TNF RECEPTOR-ASSOCIATED FACTOR 5"/>
    <property type="match status" value="1"/>
</dbReference>
<dbReference type="AlphaFoldDB" id="A0A8C5MQ49"/>
<dbReference type="PROSITE" id="PS50144">
    <property type="entry name" value="MATH"/>
    <property type="match status" value="1"/>
</dbReference>
<evidence type="ECO:0000256" key="9">
    <source>
        <dbReference type="ARBA" id="ARBA00022843"/>
    </source>
</evidence>
<gene>
    <name evidence="18" type="primary">TRAF5</name>
</gene>
<feature type="compositionally biased region" description="Polar residues" evidence="14">
    <location>
        <begin position="7"/>
        <end position="24"/>
    </location>
</feature>
<dbReference type="InterPro" id="IPR008974">
    <property type="entry name" value="TRAF-like"/>
</dbReference>
<dbReference type="FunFam" id="3.30.40.10:FF:000356">
    <property type="entry name" value="TNF receptor-associated factor"/>
    <property type="match status" value="1"/>
</dbReference>
<evidence type="ECO:0000256" key="2">
    <source>
        <dbReference type="ARBA" id="ARBA00022490"/>
    </source>
</evidence>
<dbReference type="GO" id="GO:0031996">
    <property type="term" value="F:thioesterase binding"/>
    <property type="evidence" value="ECO:0007669"/>
    <property type="project" value="TreeGrafter"/>
</dbReference>
<protein>
    <recommendedName>
        <fullName evidence="11">TNF receptor-associated factor</fullName>
        <ecNumber evidence="11">2.3.2.27</ecNumber>
    </recommendedName>
</protein>
<evidence type="ECO:0000259" key="17">
    <source>
        <dbReference type="PROSITE" id="PS50145"/>
    </source>
</evidence>
<sequence>MAMASEDISSIPGTTARQSSSGGSSLDFVPKQGYVFVETLQERYKCARCHLVLHNPHQTGCGHRFCEQCVSGLSELYETSECPIDKEIIMPEEVFKDNCCKREVLNLQVYCINTPDCDMKVTLGRYQEHIAQCLYETIQCTNKGCLDQMPRKHLQNHLDSECELRVEICTYCKQSMTLVILKIHVKKFCPIYPVSCPNHCLQECPRDQLEDHLSTCPEAEQNCTFASYGCNVKVKRGKMKSHEDAFLREHMLCVLNRNAQLEQQMFDLKQNLEITEDKIQKLSQTVERCEKECKQSALLNSTNGGTCLSGTQSFASYGGKLAWLENQVLEMVQLISQEQRHLDLRPLIDSLECTNQQLNSMESYKGRLDNLENQSDKHDLQINIHKSQLSMNEHRFKLLEGTSYNGKLIWKITDYERKKKDAIEGRVTSIFSHNFYTSRCGYHLRARAYLNGDGSGKGGYLSLFFVVLKGDFDSLLPWPFKQKVTLILLDQSGKKNHIIDVFKADPNSSSFKRPEGEMNIASGCPRFVSHQQLENPKCGCYIKDDTLFVKVAVDLTDLEEL</sequence>
<feature type="coiled-coil region" evidence="13">
    <location>
        <begin position="258"/>
        <end position="292"/>
    </location>
</feature>
<dbReference type="CDD" id="cd16642">
    <property type="entry name" value="mRING-HC-C3HC3D_TRAF5"/>
    <property type="match status" value="1"/>
</dbReference>
<dbReference type="GO" id="GO:0007165">
    <property type="term" value="P:signal transduction"/>
    <property type="evidence" value="ECO:0007669"/>
    <property type="project" value="InterPro"/>
</dbReference>
<keyword evidence="19" id="KW-1185">Reference proteome</keyword>
<evidence type="ECO:0000313" key="18">
    <source>
        <dbReference type="Ensembl" id="ENSLLEP00000017501.1"/>
    </source>
</evidence>
<dbReference type="OrthoDB" id="1737200at2759"/>
<reference evidence="18" key="2">
    <citation type="submission" date="2025-09" db="UniProtKB">
        <authorList>
            <consortium name="Ensembl"/>
        </authorList>
    </citation>
    <scope>IDENTIFICATION</scope>
</reference>
<evidence type="ECO:0000256" key="4">
    <source>
        <dbReference type="ARBA" id="ARBA00022703"/>
    </source>
</evidence>
<feature type="region of interest" description="Disordered" evidence="14">
    <location>
        <begin position="1"/>
        <end position="24"/>
    </location>
</feature>
<dbReference type="InterPro" id="IPR049342">
    <property type="entry name" value="TRAF1-6_MATH_dom"/>
</dbReference>
<keyword evidence="5 11" id="KW-0479">Metal-binding</keyword>
<dbReference type="InterPro" id="IPR049440">
    <property type="entry name" value="TRAF3/5_RING"/>
</dbReference>
<evidence type="ECO:0000259" key="16">
    <source>
        <dbReference type="PROSITE" id="PS50144"/>
    </source>
</evidence>
<dbReference type="InterPro" id="IPR027130">
    <property type="entry name" value="TRAF5_C3HC3D_RING-HC_finger"/>
</dbReference>
<feature type="domain" description="TRAF-type" evidence="17">
    <location>
        <begin position="129"/>
        <end position="177"/>
    </location>
</feature>
<dbReference type="FunFam" id="3.30.40.10:FF:000274">
    <property type="entry name" value="TNF receptor-associated factor"/>
    <property type="match status" value="1"/>
</dbReference>
<keyword evidence="4" id="KW-0053">Apoptosis</keyword>
<dbReference type="PIRSF" id="PIRSF015614">
    <property type="entry name" value="TRAF"/>
    <property type="match status" value="1"/>
</dbReference>
<reference evidence="18" key="1">
    <citation type="submission" date="2025-08" db="UniProtKB">
        <authorList>
            <consortium name="Ensembl"/>
        </authorList>
    </citation>
    <scope>IDENTIFICATION</scope>
</reference>
<dbReference type="GO" id="GO:0009898">
    <property type="term" value="C:cytoplasmic side of plasma membrane"/>
    <property type="evidence" value="ECO:0007669"/>
    <property type="project" value="TreeGrafter"/>
</dbReference>
<dbReference type="FunFam" id="2.60.210.10:FF:000001">
    <property type="entry name" value="TNF receptor-associated factor"/>
    <property type="match status" value="1"/>
</dbReference>
<dbReference type="Pfam" id="PF02176">
    <property type="entry name" value="zf-TRAF"/>
    <property type="match status" value="2"/>
</dbReference>
<evidence type="ECO:0000256" key="13">
    <source>
        <dbReference type="SAM" id="Coils"/>
    </source>
</evidence>
<evidence type="ECO:0000256" key="1">
    <source>
        <dbReference type="ARBA" id="ARBA00004496"/>
    </source>
</evidence>
<evidence type="ECO:0000256" key="8">
    <source>
        <dbReference type="ARBA" id="ARBA00022833"/>
    </source>
</evidence>
<dbReference type="InterPro" id="IPR001841">
    <property type="entry name" value="Znf_RING"/>
</dbReference>
<evidence type="ECO:0000259" key="15">
    <source>
        <dbReference type="PROSITE" id="PS50089"/>
    </source>
</evidence>
<evidence type="ECO:0000256" key="12">
    <source>
        <dbReference type="PROSITE-ProRule" id="PRU00207"/>
    </source>
</evidence>
<comment type="catalytic activity">
    <reaction evidence="11">
        <text>S-ubiquitinyl-[E2 ubiquitin-conjugating enzyme]-L-cysteine + [acceptor protein]-L-lysine = [E2 ubiquitin-conjugating enzyme]-L-cysteine + N(6)-ubiquitinyl-[acceptor protein]-L-lysine.</text>
        <dbReference type="EC" id="2.3.2.27"/>
    </reaction>
</comment>
<feature type="domain" description="MATH" evidence="16">
    <location>
        <begin position="405"/>
        <end position="553"/>
    </location>
</feature>
<evidence type="ECO:0000313" key="19">
    <source>
        <dbReference type="Proteomes" id="UP000694569"/>
    </source>
</evidence>
<dbReference type="Gene3D" id="2.60.210.10">
    <property type="entry name" value="Apoptosis, Tumor Necrosis Factor Receptor Associated Protein 2, Chain A"/>
    <property type="match status" value="1"/>
</dbReference>
<dbReference type="SUPFAM" id="SSF57850">
    <property type="entry name" value="RING/U-box"/>
    <property type="match status" value="1"/>
</dbReference>
<feature type="domain" description="TRAF-type" evidence="17">
    <location>
        <begin position="184"/>
        <end position="240"/>
    </location>
</feature>
<comment type="similarity">
    <text evidence="11">Belongs to the TNF receptor-associated factor family.</text>
</comment>
<dbReference type="InterPro" id="IPR001293">
    <property type="entry name" value="Znf_TRAF"/>
</dbReference>
<evidence type="ECO:0000256" key="11">
    <source>
        <dbReference type="PIRNR" id="PIRNR015614"/>
    </source>
</evidence>
<evidence type="ECO:0000256" key="6">
    <source>
        <dbReference type="ARBA" id="ARBA00022737"/>
    </source>
</evidence>
<evidence type="ECO:0000256" key="5">
    <source>
        <dbReference type="ARBA" id="ARBA00022723"/>
    </source>
</evidence>
<dbReference type="PROSITE" id="PS50145">
    <property type="entry name" value="ZF_TRAF"/>
    <property type="match status" value="2"/>
</dbReference>
<dbReference type="SMART" id="SM00184">
    <property type="entry name" value="RING"/>
    <property type="match status" value="1"/>
</dbReference>
<dbReference type="GO" id="GO:0043123">
    <property type="term" value="P:positive regulation of canonical NF-kappaB signal transduction"/>
    <property type="evidence" value="ECO:0007669"/>
    <property type="project" value="InterPro"/>
</dbReference>
<name>A0A8C5MQ49_9ANUR</name>